<keyword evidence="2" id="KW-1185">Reference proteome</keyword>
<dbReference type="Proteomes" id="UP000037315">
    <property type="component" value="Unassembled WGS sequence"/>
</dbReference>
<dbReference type="Pfam" id="PF11692">
    <property type="entry name" value="DUF3289"/>
    <property type="match status" value="1"/>
</dbReference>
<reference evidence="1 2" key="1">
    <citation type="submission" date="2015-06" db="EMBL/GenBank/DDBJ databases">
        <title>Genome sequencing of Cronobacter sp. strain DJ34 isolated from petroleum contaminated sludge of Duliajan Oil Fields, Assam, India.</title>
        <authorList>
            <person name="Pal S."/>
            <person name="Banerjee T.D."/>
            <person name="Roy A."/>
            <person name="Sar P."/>
            <person name="Kazy S.K."/>
        </authorList>
    </citation>
    <scope>NUCLEOTIDE SEQUENCE [LARGE SCALE GENOMIC DNA]</scope>
    <source>
        <strain evidence="1 2">DJ34</strain>
    </source>
</reference>
<dbReference type="EMBL" id="LFEJ01000012">
    <property type="protein sequence ID" value="KMV35277.1"/>
    <property type="molecule type" value="Genomic_DNA"/>
</dbReference>
<sequence>MYALQLPCIIYKTQKQMDDYTAADMRCGDLDEAQLQKHFHLTDVSTKVNPYTQTRITPFNHSQSMFYGMRRPGELVSQQLCVRTLFDEFRALSRIFSLYGPYKHVIEQMITHMQNGHGSKFRSLYLDMALKEQILSDRSGKSSLLRIKGFLLRNIDFKARYLPSNKKDDLYIDISRRTILPKFDRLKDRVNGLGISVHDTWATHITLQSLLITHNSFRAVVHYRIQDHFGLDDKDILHSLYNHIRMFKIWFVLQRWVKYGYKPFITEINATVTIEGTKYD</sequence>
<name>A0A0J8VQQ9_9ENTR</name>
<evidence type="ECO:0000313" key="2">
    <source>
        <dbReference type="Proteomes" id="UP000037315"/>
    </source>
</evidence>
<dbReference type="NCBIfam" id="TIGR03034">
    <property type="entry name" value="YPO3983 family protein"/>
    <property type="match status" value="1"/>
</dbReference>
<organism evidence="1 2">
    <name type="scientific">Franconibacter pulveris</name>
    <dbReference type="NCBI Taxonomy" id="435910"/>
    <lineage>
        <taxon>Bacteria</taxon>
        <taxon>Pseudomonadati</taxon>
        <taxon>Pseudomonadota</taxon>
        <taxon>Gammaproteobacteria</taxon>
        <taxon>Enterobacterales</taxon>
        <taxon>Enterobacteriaceae</taxon>
        <taxon>Franconibacter</taxon>
    </lineage>
</organism>
<dbReference type="InterPro" id="IPR017483">
    <property type="entry name" value="CHP03034"/>
</dbReference>
<comment type="caution">
    <text evidence="1">The sequence shown here is derived from an EMBL/GenBank/DDBJ whole genome shotgun (WGS) entry which is preliminary data.</text>
</comment>
<dbReference type="PATRIC" id="fig|1656095.3.peg.3709"/>
<evidence type="ECO:0008006" key="3">
    <source>
        <dbReference type="Google" id="ProtNLM"/>
    </source>
</evidence>
<accession>A0A0J8VQQ9</accession>
<dbReference type="AlphaFoldDB" id="A0A0J8VQQ9"/>
<dbReference type="OrthoDB" id="612868at2"/>
<dbReference type="RefSeq" id="WP_048887772.1">
    <property type="nucleotide sequence ID" value="NZ_LFEJ01000012.1"/>
</dbReference>
<protein>
    <recommendedName>
        <fullName evidence="3">DUF3289 family protein</fullName>
    </recommendedName>
</protein>
<gene>
    <name evidence="1" type="ORF">ACH50_08575</name>
</gene>
<evidence type="ECO:0000313" key="1">
    <source>
        <dbReference type="EMBL" id="KMV35277.1"/>
    </source>
</evidence>
<proteinExistence type="predicted"/>